<evidence type="ECO:0000256" key="8">
    <source>
        <dbReference type="PROSITE-ProRule" id="PRU00169"/>
    </source>
</evidence>
<feature type="region of interest" description="Disordered" evidence="10">
    <location>
        <begin position="1994"/>
        <end position="2032"/>
    </location>
</feature>
<feature type="compositionally biased region" description="Low complexity" evidence="10">
    <location>
        <begin position="1718"/>
        <end position="1727"/>
    </location>
</feature>
<feature type="compositionally biased region" description="Low complexity" evidence="10">
    <location>
        <begin position="350"/>
        <end position="359"/>
    </location>
</feature>
<keyword evidence="7" id="KW-0418">Kinase</keyword>
<feature type="region of interest" description="Disordered" evidence="10">
    <location>
        <begin position="350"/>
        <end position="372"/>
    </location>
</feature>
<feature type="compositionally biased region" description="Low complexity" evidence="10">
    <location>
        <begin position="1223"/>
        <end position="1232"/>
    </location>
</feature>
<evidence type="ECO:0000256" key="6">
    <source>
        <dbReference type="ARBA" id="ARBA00022679"/>
    </source>
</evidence>
<dbReference type="InterPro" id="IPR004358">
    <property type="entry name" value="Sig_transdc_His_kin-like_C"/>
</dbReference>
<evidence type="ECO:0000256" key="7">
    <source>
        <dbReference type="ARBA" id="ARBA00022777"/>
    </source>
</evidence>
<dbReference type="PANTHER" id="PTHR43047">
    <property type="entry name" value="TWO-COMPONENT HISTIDINE PROTEIN KINASE"/>
    <property type="match status" value="1"/>
</dbReference>
<dbReference type="EC" id="2.7.13.3" evidence="2"/>
<evidence type="ECO:0000256" key="1">
    <source>
        <dbReference type="ARBA" id="ARBA00000085"/>
    </source>
</evidence>
<evidence type="ECO:0000313" key="13">
    <source>
        <dbReference type="EMBL" id="KAG2446816.1"/>
    </source>
</evidence>
<keyword evidence="3" id="KW-0157">Chromophore</keyword>
<dbReference type="PROSITE" id="PS50110">
    <property type="entry name" value="RESPONSE_REGULATORY"/>
    <property type="match status" value="1"/>
</dbReference>
<dbReference type="Gene3D" id="3.30.565.10">
    <property type="entry name" value="Histidine kinase-like ATPase, C-terminal domain"/>
    <property type="match status" value="1"/>
</dbReference>
<dbReference type="GO" id="GO:0005886">
    <property type="term" value="C:plasma membrane"/>
    <property type="evidence" value="ECO:0007669"/>
    <property type="project" value="TreeGrafter"/>
</dbReference>
<feature type="compositionally biased region" description="Low complexity" evidence="10">
    <location>
        <begin position="1514"/>
        <end position="1525"/>
    </location>
</feature>
<dbReference type="InterPro" id="IPR036890">
    <property type="entry name" value="HATPase_C_sf"/>
</dbReference>
<dbReference type="InterPro" id="IPR011006">
    <property type="entry name" value="CheY-like_superfamily"/>
</dbReference>
<dbReference type="SMART" id="SM00387">
    <property type="entry name" value="HATPase_c"/>
    <property type="match status" value="1"/>
</dbReference>
<keyword evidence="14" id="KW-1185">Reference proteome</keyword>
<organism evidence="13 14">
    <name type="scientific">Chlamydomonas schloesseri</name>
    <dbReference type="NCBI Taxonomy" id="2026947"/>
    <lineage>
        <taxon>Eukaryota</taxon>
        <taxon>Viridiplantae</taxon>
        <taxon>Chlorophyta</taxon>
        <taxon>core chlorophytes</taxon>
        <taxon>Chlorophyceae</taxon>
        <taxon>CS clade</taxon>
        <taxon>Chlamydomonadales</taxon>
        <taxon>Chlamydomonadaceae</taxon>
        <taxon>Chlamydomonas</taxon>
    </lineage>
</organism>
<feature type="region of interest" description="Disordered" evidence="10">
    <location>
        <begin position="1437"/>
        <end position="1531"/>
    </location>
</feature>
<dbReference type="InterPro" id="IPR003661">
    <property type="entry name" value="HisK_dim/P_dom"/>
</dbReference>
<dbReference type="InterPro" id="IPR000014">
    <property type="entry name" value="PAS"/>
</dbReference>
<dbReference type="Pfam" id="PF00072">
    <property type="entry name" value="Response_reg"/>
    <property type="match status" value="1"/>
</dbReference>
<evidence type="ECO:0000313" key="14">
    <source>
        <dbReference type="Proteomes" id="UP000613740"/>
    </source>
</evidence>
<feature type="region of interest" description="Disordered" evidence="10">
    <location>
        <begin position="1210"/>
        <end position="1248"/>
    </location>
</feature>
<protein>
    <recommendedName>
        <fullName evidence="2">histidine kinase</fullName>
        <ecNumber evidence="2">2.7.13.3</ecNumber>
    </recommendedName>
</protein>
<feature type="coiled-coil region" evidence="9">
    <location>
        <begin position="25"/>
        <end position="59"/>
    </location>
</feature>
<dbReference type="CDD" id="cd00130">
    <property type="entry name" value="PAS"/>
    <property type="match status" value="1"/>
</dbReference>
<sequence>MAETRRTGAASKGYDMPASPYITGIAEQAQHIQSLQERISELEEALKRERHRADLCEQQLEQCMAAAQQHAAAAAVQQQLLAAAAAGADIGSAAAAVAAAGSGSVLAPPAHLQQLRIASVTGGVDSGAGSGGAGAGGSASVSMTMSGSAAAGAGAGSVGSGLRTPNASAAVAAAAAAALLSSSPRFAGAIPHPNGFMPQVGGPGITGGAAGAARSAGSLSSGAAAAAGAGGGGAAAGPLAAAAAAADGAAGAVAVNAAASLMIRATSSPSLPSFALGPVPNAGPSRSRLLLPSAPSATGSPAAAGLAGAEASAGEQEPAAAAGVAAAGGMAADTDACAAHAQDAAAVAAPPTAADTTVVPWPPGSRLADTSAASSSPAAAVAAALGNGAASPGLGEHAGLAHVGSRSHAVGVLGTPTAAGGHADAASEAAEAGLDGSNGSSATAATAGGLPSAKRCVACTSPDCSATTATVAALAAAAAAATEADSSMYDSGAMALSYGDGEYVTITRREYELLLLKDKAMDVLQEGITIADCSLPDMPLIYANAGFVRTTGYSAAYVLGKNCRFLQGEGTDCQQVIDLKKAISEGKSCVVQLLNYKKNGDPFVNYLSLTPIHDAATGRLTHYVGVQSDITELVNHKKAELAAKHAALQAAVATEAKSQFLARMSHEIRTPLNGMIAVGQLLAETSLTPAQWDLVNTIRCSGETLLTLITDILDFSRIEANKMVLHNAVFKLDTVIEAAMEIAGLKAAQRKLQVAYHISESMPRMLYGDAQRLQQILLNILNNGIKFTEEGELLLEVWAEGVFPPYASSAAAAAAAVPAAVTTAAAAVAAGGEPEAGTDPAAAAPSTTTAAAGPPVAAATVPPPPNGPEADWPLMVIRFSVRDTGIGIAPADLGRLFNSFTQVDASPTRRYGGSGLGLAISRKLCEAMGGQMWVESEGLNRGSTFSWTITCRLPQQASAKRRGRRSSLVCVSRPPLGGAGGAATTAGYLGYGSGGSGPGSAAGGPGSISGIGAMASPRAATVSGIVGGWGAAASSVGGGGSSASVAAVLSAAVGAGANGAASIGTQNNLAAAAASLGLRARSGGSAWVGLAVLPSSSCAAGPFSGALVEEEVVVDAANASGRAAVESSADVLLAGFGGASSSSTGTAPGGGGGAIASSISASPGRSDGLLSAAAAAAATGAGATAAPAGPLAAAAAGGGGVPSGAIQRTTSAVPMAPPPWTWSTGGLSHGSAASGGAGASSFGRERASTTGVLGGPAAAAAAAAAAGAGGGGGGGADGGGRGGSLYEGLSSYGFTASATASVAAALTGGGDPSTSLPLLRGKKVLLVEPCEMVRQVLMLALKSWGCRVCAVVNPADGIAKLLECGTLAEAHAPTIKPLQPHRPCMQLRHTGCDPSLDTSLYDTPGPYDCVILDMQDTCLLRALTRCDDREAQRLVFLGWPGQNEPEDEYEDEEEPEGQEEGGGPGVSDGSEPGEERQAGGGGRAPPGREAEEEAGPPPRRSQPGGGAARVSHDAASGTAATTAGGLPTSPYDFAEALPADVTARPPRAVTEEMSKTQNRQLGYVTVTRPVRQGRLKLALEEVLMMVLDGGPTAHQGYWSDEGEDDPVAGLPRPAPAGSGGAPVLPPRSAAVAAGGGGGASYRSMDLSGFAEELLLSPSPPVSVATSATTATIATSGTGATHPPPQQQQQQQHQLLLQPPQQPPMAAGTGHPHDVVLPQDAAAPPADASSHHQQHHQHQQHSNAEGAGLPSASALAWMRGSSSGKAPSSSPTFAAAASSAARRRDSYDPYGGMGSQSGGGGGGSSSHCGSGTGMSHGPHHGTSSLSSSLKPALVKKSGSSTELADLKPAAEGAAAAGGRVRILLAEDNAINMKVALGILKRTLPTADVVTAENGVQALDAVAARPGGIDSFDVVLMDLHMPVMGGLEAVAELQQRYPNRRCRVVAVTADAFEDTRDSCLAAGFDGWLTKPFRVEDLVRVVGEHLVAARSATTVAAASTTSSGVPGTPSAAGNSGSGSAAMGASAAQSAGTGRW</sequence>
<dbReference type="GO" id="GO:0000155">
    <property type="term" value="F:phosphorelay sensor kinase activity"/>
    <property type="evidence" value="ECO:0007669"/>
    <property type="project" value="InterPro"/>
</dbReference>
<name>A0A835WG65_9CHLO</name>
<dbReference type="CDD" id="cd16922">
    <property type="entry name" value="HATPase_EvgS-ArcB-TorS-like"/>
    <property type="match status" value="1"/>
</dbReference>
<evidence type="ECO:0000256" key="3">
    <source>
        <dbReference type="ARBA" id="ARBA00022543"/>
    </source>
</evidence>
<feature type="region of interest" description="Disordered" evidence="10">
    <location>
        <begin position="1673"/>
        <end position="1841"/>
    </location>
</feature>
<feature type="region of interest" description="Disordered" evidence="10">
    <location>
        <begin position="832"/>
        <end position="856"/>
    </location>
</feature>
<keyword evidence="4 8" id="KW-0597">Phosphoprotein</keyword>
<comment type="caution">
    <text evidence="13">The sequence shown here is derived from an EMBL/GenBank/DDBJ whole genome shotgun (WGS) entry which is preliminary data.</text>
</comment>
<gene>
    <name evidence="13" type="ORF">HYH02_008376</name>
</gene>
<accession>A0A835WG65</accession>
<dbReference type="InterPro" id="IPR001789">
    <property type="entry name" value="Sig_transdc_resp-reg_receiver"/>
</dbReference>
<feature type="region of interest" description="Disordered" evidence="10">
    <location>
        <begin position="414"/>
        <end position="445"/>
    </location>
</feature>
<keyword evidence="3" id="KW-0675">Receptor</keyword>
<keyword evidence="6" id="KW-0808">Transferase</keyword>
<dbReference type="InterPro" id="IPR001610">
    <property type="entry name" value="PAC"/>
</dbReference>
<dbReference type="CDD" id="cd17546">
    <property type="entry name" value="REC_hyHK_CKI1_RcsC-like"/>
    <property type="match status" value="1"/>
</dbReference>
<evidence type="ECO:0000256" key="9">
    <source>
        <dbReference type="SAM" id="Coils"/>
    </source>
</evidence>
<dbReference type="PANTHER" id="PTHR43047:SF71">
    <property type="entry name" value="HISTIDINE KINASE CONTAINING CHEY-HOMOLOGOUS RECEIVER DOMAIN-RELATED"/>
    <property type="match status" value="1"/>
</dbReference>
<dbReference type="OrthoDB" id="21225at2759"/>
<dbReference type="PRINTS" id="PR00344">
    <property type="entry name" value="BCTRLSENSOR"/>
</dbReference>
<evidence type="ECO:0000256" key="4">
    <source>
        <dbReference type="ARBA" id="ARBA00022553"/>
    </source>
</evidence>
<keyword evidence="5" id="KW-0716">Sensory transduction</keyword>
<dbReference type="Pfam" id="PF00512">
    <property type="entry name" value="HisKA"/>
    <property type="match status" value="1"/>
</dbReference>
<dbReference type="PROSITE" id="PS50109">
    <property type="entry name" value="HIS_KIN"/>
    <property type="match status" value="1"/>
</dbReference>
<dbReference type="EMBL" id="JAEHOD010000025">
    <property type="protein sequence ID" value="KAG2446816.1"/>
    <property type="molecule type" value="Genomic_DNA"/>
</dbReference>
<evidence type="ECO:0000256" key="5">
    <source>
        <dbReference type="ARBA" id="ARBA00022606"/>
    </source>
</evidence>
<dbReference type="SMART" id="SM00086">
    <property type="entry name" value="PAC"/>
    <property type="match status" value="1"/>
</dbReference>
<evidence type="ECO:0000256" key="10">
    <source>
        <dbReference type="SAM" id="MobiDB-lite"/>
    </source>
</evidence>
<dbReference type="SUPFAM" id="SSF52172">
    <property type="entry name" value="CheY-like"/>
    <property type="match status" value="2"/>
</dbReference>
<dbReference type="SMART" id="SM00388">
    <property type="entry name" value="HisKA"/>
    <property type="match status" value="1"/>
</dbReference>
<feature type="modified residue" description="4-aspartylphosphate" evidence="8">
    <location>
        <position position="1916"/>
    </location>
</feature>
<dbReference type="GO" id="GO:0009881">
    <property type="term" value="F:photoreceptor activity"/>
    <property type="evidence" value="ECO:0007669"/>
    <property type="project" value="UniProtKB-KW"/>
</dbReference>
<dbReference type="GO" id="GO:0009637">
    <property type="term" value="P:response to blue light"/>
    <property type="evidence" value="ECO:0007669"/>
    <property type="project" value="UniProtKB-ARBA"/>
</dbReference>
<proteinExistence type="predicted"/>
<dbReference type="CDD" id="cd00082">
    <property type="entry name" value="HisKA"/>
    <property type="match status" value="1"/>
</dbReference>
<dbReference type="SUPFAM" id="SSF55874">
    <property type="entry name" value="ATPase domain of HSP90 chaperone/DNA topoisomerase II/histidine kinase"/>
    <property type="match status" value="1"/>
</dbReference>
<evidence type="ECO:0000259" key="12">
    <source>
        <dbReference type="PROSITE" id="PS50110"/>
    </source>
</evidence>
<dbReference type="InterPro" id="IPR003594">
    <property type="entry name" value="HATPase_dom"/>
</dbReference>
<dbReference type="InterPro" id="IPR035965">
    <property type="entry name" value="PAS-like_dom_sf"/>
</dbReference>
<keyword evidence="9" id="KW-0175">Coiled coil</keyword>
<dbReference type="InterPro" id="IPR005467">
    <property type="entry name" value="His_kinase_dom"/>
</dbReference>
<comment type="catalytic activity">
    <reaction evidence="1">
        <text>ATP + protein L-histidine = ADP + protein N-phospho-L-histidine.</text>
        <dbReference type="EC" id="2.7.13.3"/>
    </reaction>
</comment>
<dbReference type="Pfam" id="PF02518">
    <property type="entry name" value="HATPase_c"/>
    <property type="match status" value="1"/>
</dbReference>
<dbReference type="Gene3D" id="1.10.287.130">
    <property type="match status" value="1"/>
</dbReference>
<keyword evidence="3" id="KW-0600">Photoreceptor protein</keyword>
<dbReference type="Gene3D" id="3.40.50.2300">
    <property type="match status" value="1"/>
</dbReference>
<dbReference type="Pfam" id="PF13426">
    <property type="entry name" value="PAS_9"/>
    <property type="match status" value="1"/>
</dbReference>
<feature type="compositionally biased region" description="Gly residues" evidence="10">
    <location>
        <begin position="1790"/>
        <end position="1813"/>
    </location>
</feature>
<dbReference type="NCBIfam" id="TIGR00229">
    <property type="entry name" value="sensory_box"/>
    <property type="match status" value="1"/>
</dbReference>
<dbReference type="SUPFAM" id="SSF47384">
    <property type="entry name" value="Homodimeric domain of signal transducing histidine kinase"/>
    <property type="match status" value="1"/>
</dbReference>
<feature type="compositionally biased region" description="Low complexity" evidence="10">
    <location>
        <begin position="418"/>
        <end position="445"/>
    </location>
</feature>
<dbReference type="SMART" id="SM00448">
    <property type="entry name" value="REC"/>
    <property type="match status" value="1"/>
</dbReference>
<evidence type="ECO:0000256" key="2">
    <source>
        <dbReference type="ARBA" id="ARBA00012438"/>
    </source>
</evidence>
<feature type="compositionally biased region" description="Low complexity" evidence="10">
    <location>
        <begin position="1673"/>
        <end position="1698"/>
    </location>
</feature>
<reference evidence="13" key="1">
    <citation type="journal article" date="2020" name="bioRxiv">
        <title>Comparative genomics of Chlamydomonas.</title>
        <authorList>
            <person name="Craig R.J."/>
            <person name="Hasan A.R."/>
            <person name="Ness R.W."/>
            <person name="Keightley P.D."/>
        </authorList>
    </citation>
    <scope>NUCLEOTIDE SEQUENCE</scope>
    <source>
        <strain evidence="13">CCAP 11/173</strain>
    </source>
</reference>
<dbReference type="Gene3D" id="3.30.450.20">
    <property type="entry name" value="PAS domain"/>
    <property type="match status" value="1"/>
</dbReference>
<evidence type="ECO:0000259" key="11">
    <source>
        <dbReference type="PROSITE" id="PS50109"/>
    </source>
</evidence>
<feature type="compositionally biased region" description="Acidic residues" evidence="10">
    <location>
        <begin position="1444"/>
        <end position="1459"/>
    </location>
</feature>
<feature type="domain" description="Response regulatory" evidence="12">
    <location>
        <begin position="1860"/>
        <end position="1983"/>
    </location>
</feature>
<feature type="domain" description="Histidine kinase" evidence="11">
    <location>
        <begin position="663"/>
        <end position="953"/>
    </location>
</feature>
<dbReference type="SUPFAM" id="SSF55785">
    <property type="entry name" value="PYP-like sensor domain (PAS domain)"/>
    <property type="match status" value="1"/>
</dbReference>
<dbReference type="InterPro" id="IPR036097">
    <property type="entry name" value="HisK_dim/P_sf"/>
</dbReference>
<dbReference type="Proteomes" id="UP000613740">
    <property type="component" value="Unassembled WGS sequence"/>
</dbReference>
<feature type="compositionally biased region" description="Low complexity" evidence="10">
    <location>
        <begin position="1759"/>
        <end position="1779"/>
    </location>
</feature>
<dbReference type="GO" id="GO:0009927">
    <property type="term" value="F:histidine phosphotransfer kinase activity"/>
    <property type="evidence" value="ECO:0007669"/>
    <property type="project" value="TreeGrafter"/>
</dbReference>